<dbReference type="RefSeq" id="WP_123661598.1">
    <property type="nucleotide sequence ID" value="NZ_RJKE01000001.1"/>
</dbReference>
<dbReference type="OrthoDB" id="3444499at2"/>
<dbReference type="AlphaFoldDB" id="A0A3N1CPD7"/>
<organism evidence="3 4">
    <name type="scientific">Actinocorallia herbida</name>
    <dbReference type="NCBI Taxonomy" id="58109"/>
    <lineage>
        <taxon>Bacteria</taxon>
        <taxon>Bacillati</taxon>
        <taxon>Actinomycetota</taxon>
        <taxon>Actinomycetes</taxon>
        <taxon>Streptosporangiales</taxon>
        <taxon>Thermomonosporaceae</taxon>
        <taxon>Actinocorallia</taxon>
    </lineage>
</organism>
<keyword evidence="4" id="KW-1185">Reference proteome</keyword>
<sequence length="475" mass="50322">MPESQELSEAFGSLADVQRGPTDKRRFKTLLIKEGWGSSGYYSAAVLKRDGPSCWPKGTFQFLDHPTVEEQAVRPEGSVRNLASVTVSHPVWDDVERGLVAEVEVFPQWADLLNEEYAKAIGLSIRATGTVEYGEAEGRKGPIVTELGEGISVDWVTRAGAGGKVLALIESISGPPAVEKTAELKEGAAALLQERATAGVHLEARLHSIFTGIADEMYGNGYLTRPERIGLSSALGDALSVFVRRVEADHPQLYARGRWQSPEDSTEVSEATPAKPDLIPDTKPEPPVPAPVTENAPGTPPATEKEGRVPELSEAQIATMNAERDAALAEAAAARQAAEEATAAQAATNERLARFEATEAARPIAATLLSESDLPAPSRTRLQAALTESTSIPLRDGALDESIYRARVAGAIATERAYVAELAEQTGVGRPSDLGESGQPAAPDASVATASLRESYIARGMSPEAAELAATGRPF</sequence>
<feature type="coiled-coil region" evidence="1">
    <location>
        <begin position="317"/>
        <end position="344"/>
    </location>
</feature>
<comment type="caution">
    <text evidence="3">The sequence shown here is derived from an EMBL/GenBank/DDBJ whole genome shotgun (WGS) entry which is preliminary data.</text>
</comment>
<dbReference type="Proteomes" id="UP000272400">
    <property type="component" value="Unassembled WGS sequence"/>
</dbReference>
<evidence type="ECO:0000256" key="1">
    <source>
        <dbReference type="SAM" id="Coils"/>
    </source>
</evidence>
<proteinExistence type="predicted"/>
<keyword evidence="1" id="KW-0175">Coiled coil</keyword>
<accession>A0A3N1CPD7</accession>
<evidence type="ECO:0000313" key="3">
    <source>
        <dbReference type="EMBL" id="ROO82588.1"/>
    </source>
</evidence>
<reference evidence="3 4" key="1">
    <citation type="submission" date="2018-11" db="EMBL/GenBank/DDBJ databases">
        <title>Sequencing the genomes of 1000 actinobacteria strains.</title>
        <authorList>
            <person name="Klenk H.-P."/>
        </authorList>
    </citation>
    <scope>NUCLEOTIDE SEQUENCE [LARGE SCALE GENOMIC DNA]</scope>
    <source>
        <strain evidence="3 4">DSM 44254</strain>
    </source>
</reference>
<dbReference type="EMBL" id="RJKE01000001">
    <property type="protein sequence ID" value="ROO82588.1"/>
    <property type="molecule type" value="Genomic_DNA"/>
</dbReference>
<feature type="region of interest" description="Disordered" evidence="2">
    <location>
        <begin position="429"/>
        <end position="448"/>
    </location>
</feature>
<protein>
    <submittedName>
        <fullName evidence="3">Uncharacterized protein</fullName>
    </submittedName>
</protein>
<name>A0A3N1CPD7_9ACTN</name>
<evidence type="ECO:0000313" key="4">
    <source>
        <dbReference type="Proteomes" id="UP000272400"/>
    </source>
</evidence>
<gene>
    <name evidence="3" type="ORF">EDD29_0068</name>
</gene>
<feature type="region of interest" description="Disordered" evidence="2">
    <location>
        <begin position="254"/>
        <end position="309"/>
    </location>
</feature>
<evidence type="ECO:0000256" key="2">
    <source>
        <dbReference type="SAM" id="MobiDB-lite"/>
    </source>
</evidence>